<keyword evidence="2" id="KW-0964">Secreted</keyword>
<reference evidence="3 4" key="1">
    <citation type="submission" date="2020-08" db="EMBL/GenBank/DDBJ databases">
        <title>Sphingomonas sp. sand1-3 16S ribosomal RNA gene Genome sequencing and assembly.</title>
        <authorList>
            <person name="Kang M."/>
        </authorList>
    </citation>
    <scope>NUCLEOTIDE SEQUENCE [LARGE SCALE GENOMIC DNA]</scope>
    <source>
        <strain evidence="4">sand1-3</strain>
    </source>
</reference>
<dbReference type="PANTHER" id="PTHR38340:SF1">
    <property type="entry name" value="S-LAYER PROTEIN"/>
    <property type="match status" value="1"/>
</dbReference>
<accession>A0A7G9L5I4</accession>
<dbReference type="Proteomes" id="UP000515861">
    <property type="component" value="Chromosome"/>
</dbReference>
<dbReference type="InterPro" id="IPR011049">
    <property type="entry name" value="Serralysin-like_metalloprot_C"/>
</dbReference>
<evidence type="ECO:0008006" key="5">
    <source>
        <dbReference type="Google" id="ProtNLM"/>
    </source>
</evidence>
<sequence length="768" mass="79220">MARFVASGDFDMDAFYADTLMPYIASSGEVVISNEEHVKVEVWPGFDFLEMLGSFTDFDDRGYPIFGTITRVAFTEDSSERFFVETSIDVQAFNAFMGAEDVQGLFAAILAGDDEILGAGGAEELYGYSGNDVIRGDEGNDRLHGGDGADLLSEYTYGAPFGDDLYDGGTGIDRVSYFSADDAIGVTVDLNISGAQNTGQGSDTFVSIEQVTATRGDDTVTGDGAANWFWTFGGQDVLSGNGGDDRFTVGAGDKVIDGGTGIDTADLSVASDEASFDAYIDATGVTVSLALQGSAQWVGTGYWTLNNVENLGGDFYDDTLTGNGETNILAGGVGNDVLTGAGGDDWLYGDGYFRSDADGNQIVDGTFDVNDWEVYYADDTLNGGAGNDHLFGYVGNDVLNGGAGNDEIDGGDGIDRLSYAGSSGAVTVDLAITGAQATGGSGNDTLTGIENVDGSGFADQVSGDEGANALRGMDGDDRLIGRGGNDVLNGGLGADIMRGGTGNDTYYVDNVGDRIAEDAGQGTDTVISSVTFALRSNFENLTLTGSAVRAAGNNLANVLSGTGGVNVLNGGFGADIMRGGGGNDIYYVETAGDRAVELADAGRDRVYTTIDWTLEDNVEDVFARGSAGIALTGNALDNVIIGNAANNTLDGRAGADDLRGANGADTFVFRDGEFGGTTGSTADRVMDFSQAQGDRIDLHFVDASSGADGDQAFAFIGAATFSGTAGELRYQVTNGTTYVSGDTNGDGAADFMIRLDGGHTLVGGDFIL</sequence>
<dbReference type="InterPro" id="IPR018511">
    <property type="entry name" value="Hemolysin-typ_Ca-bd_CS"/>
</dbReference>
<dbReference type="PROSITE" id="PS00330">
    <property type="entry name" value="HEMOLYSIN_CALCIUM"/>
    <property type="match status" value="4"/>
</dbReference>
<dbReference type="Gene3D" id="2.150.10.10">
    <property type="entry name" value="Serralysin-like metalloprotease, C-terminal"/>
    <property type="match status" value="5"/>
</dbReference>
<dbReference type="RefSeq" id="WP_187480837.1">
    <property type="nucleotide sequence ID" value="NZ_CP060697.1"/>
</dbReference>
<evidence type="ECO:0000313" key="4">
    <source>
        <dbReference type="Proteomes" id="UP000515861"/>
    </source>
</evidence>
<keyword evidence="4" id="KW-1185">Reference proteome</keyword>
<proteinExistence type="predicted"/>
<dbReference type="EMBL" id="CP060697">
    <property type="protein sequence ID" value="QNM83883.1"/>
    <property type="molecule type" value="Genomic_DNA"/>
</dbReference>
<comment type="subcellular location">
    <subcellularLocation>
        <location evidence="1">Secreted</location>
    </subcellularLocation>
</comment>
<dbReference type="GO" id="GO:0005509">
    <property type="term" value="F:calcium ion binding"/>
    <property type="evidence" value="ECO:0007669"/>
    <property type="project" value="InterPro"/>
</dbReference>
<gene>
    <name evidence="3" type="ORF">H8M03_06090</name>
</gene>
<name>A0A7G9L5I4_9SPHN</name>
<evidence type="ECO:0000256" key="2">
    <source>
        <dbReference type="ARBA" id="ARBA00022525"/>
    </source>
</evidence>
<dbReference type="GO" id="GO:0005576">
    <property type="term" value="C:extracellular region"/>
    <property type="evidence" value="ECO:0007669"/>
    <property type="project" value="UniProtKB-SubCell"/>
</dbReference>
<evidence type="ECO:0000313" key="3">
    <source>
        <dbReference type="EMBL" id="QNM83883.1"/>
    </source>
</evidence>
<organism evidence="3 4">
    <name type="scientific">Sphingomonas sabuli</name>
    <dbReference type="NCBI Taxonomy" id="2764186"/>
    <lineage>
        <taxon>Bacteria</taxon>
        <taxon>Pseudomonadati</taxon>
        <taxon>Pseudomonadota</taxon>
        <taxon>Alphaproteobacteria</taxon>
        <taxon>Sphingomonadales</taxon>
        <taxon>Sphingomonadaceae</taxon>
        <taxon>Sphingomonas</taxon>
    </lineage>
</organism>
<protein>
    <recommendedName>
        <fullName evidence="5">Calcium-binding protein</fullName>
    </recommendedName>
</protein>
<dbReference type="Pfam" id="PF00353">
    <property type="entry name" value="HemolysinCabind"/>
    <property type="match status" value="9"/>
</dbReference>
<dbReference type="PANTHER" id="PTHR38340">
    <property type="entry name" value="S-LAYER PROTEIN"/>
    <property type="match status" value="1"/>
</dbReference>
<dbReference type="KEGG" id="ssau:H8M03_06090"/>
<dbReference type="InterPro" id="IPR050557">
    <property type="entry name" value="RTX_toxin/Mannuronan_C5-epim"/>
</dbReference>
<dbReference type="SUPFAM" id="SSF51120">
    <property type="entry name" value="beta-Roll"/>
    <property type="match status" value="4"/>
</dbReference>
<dbReference type="PRINTS" id="PR00313">
    <property type="entry name" value="CABNDNGRPT"/>
</dbReference>
<dbReference type="AlphaFoldDB" id="A0A7G9L5I4"/>
<dbReference type="InterPro" id="IPR001343">
    <property type="entry name" value="Hemolysn_Ca-bd"/>
</dbReference>
<evidence type="ECO:0000256" key="1">
    <source>
        <dbReference type="ARBA" id="ARBA00004613"/>
    </source>
</evidence>